<dbReference type="Proteomes" id="UP000697998">
    <property type="component" value="Unassembled WGS sequence"/>
</dbReference>
<evidence type="ECO:0000256" key="1">
    <source>
        <dbReference type="SAM" id="MobiDB-lite"/>
    </source>
</evidence>
<name>A0A935Q229_9PROT</name>
<evidence type="ECO:0000313" key="2">
    <source>
        <dbReference type="EMBL" id="MBK7676141.1"/>
    </source>
</evidence>
<protein>
    <submittedName>
        <fullName evidence="2">Uncharacterized protein</fullName>
    </submittedName>
</protein>
<organism evidence="2 3">
    <name type="scientific">Candidatus Accumulibacter proximus</name>
    <dbReference type="NCBI Taxonomy" id="2954385"/>
    <lineage>
        <taxon>Bacteria</taxon>
        <taxon>Pseudomonadati</taxon>
        <taxon>Pseudomonadota</taxon>
        <taxon>Betaproteobacteria</taxon>
        <taxon>Candidatus Accumulibacter</taxon>
    </lineage>
</organism>
<dbReference type="AlphaFoldDB" id="A0A935Q229"/>
<proteinExistence type="predicted"/>
<evidence type="ECO:0000313" key="3">
    <source>
        <dbReference type="Proteomes" id="UP000697998"/>
    </source>
</evidence>
<comment type="caution">
    <text evidence="2">The sequence shown here is derived from an EMBL/GenBank/DDBJ whole genome shotgun (WGS) entry which is preliminary data.</text>
</comment>
<reference evidence="2 3" key="1">
    <citation type="submission" date="2020-10" db="EMBL/GenBank/DDBJ databases">
        <title>Connecting structure to function with the recovery of over 1000 high-quality activated sludge metagenome-assembled genomes encoding full-length rRNA genes using long-read sequencing.</title>
        <authorList>
            <person name="Singleton C.M."/>
            <person name="Petriglieri F."/>
            <person name="Kristensen J.M."/>
            <person name="Kirkegaard R.H."/>
            <person name="Michaelsen T.Y."/>
            <person name="Andersen M.H."/>
            <person name="Karst S.M."/>
            <person name="Dueholm M.S."/>
            <person name="Nielsen P.H."/>
            <person name="Albertsen M."/>
        </authorList>
    </citation>
    <scope>NUCLEOTIDE SEQUENCE [LARGE SCALE GENOMIC DNA]</scope>
    <source>
        <strain evidence="2">EsbW_18-Q3-R4-48_BATAC.285</strain>
    </source>
</reference>
<gene>
    <name evidence="2" type="ORF">IPJ27_16090</name>
</gene>
<feature type="region of interest" description="Disordered" evidence="1">
    <location>
        <begin position="43"/>
        <end position="62"/>
    </location>
</feature>
<accession>A0A935Q229</accession>
<dbReference type="EMBL" id="JADJMH010000016">
    <property type="protein sequence ID" value="MBK7676141.1"/>
    <property type="molecule type" value="Genomic_DNA"/>
</dbReference>
<sequence>MQEIKLELAIEDANLILEALGSLPFARVYTLIGKIQQQAAQQLQESGAAKADAGPPMAHTLE</sequence>